<dbReference type="PANTHER" id="PTHR36439:SF1">
    <property type="entry name" value="DUF1697 DOMAIN-CONTAINING PROTEIN"/>
    <property type="match status" value="1"/>
</dbReference>
<dbReference type="PIRSF" id="PIRSF008502">
    <property type="entry name" value="UCP008502"/>
    <property type="match status" value="1"/>
</dbReference>
<protein>
    <submittedName>
        <fullName evidence="1">DUF1697 domain-containing protein</fullName>
    </submittedName>
</protein>
<dbReference type="InterPro" id="IPR012545">
    <property type="entry name" value="DUF1697"/>
</dbReference>
<evidence type="ECO:0000313" key="1">
    <source>
        <dbReference type="EMBL" id="UNY99831.1"/>
    </source>
</evidence>
<keyword evidence="2" id="KW-1185">Reference proteome</keyword>
<dbReference type="Proteomes" id="UP000829476">
    <property type="component" value="Chromosome"/>
</dbReference>
<reference evidence="1 2" key="1">
    <citation type="journal article" date="2018" name="Int. J. Syst. Evol. Microbiol.">
        <title>Zhouia spongiae sp. nov., isolated from a marine sponge.</title>
        <authorList>
            <person name="Zhuang L."/>
            <person name="Lin B."/>
            <person name="Qin F."/>
            <person name="Luo L."/>
        </authorList>
    </citation>
    <scope>NUCLEOTIDE SEQUENCE [LARGE SCALE GENOMIC DNA]</scope>
    <source>
        <strain evidence="1 2">HN-Y44</strain>
    </source>
</reference>
<proteinExistence type="predicted"/>
<organism evidence="1 2">
    <name type="scientific">Zhouia spongiae</name>
    <dbReference type="NCBI Taxonomy" id="2202721"/>
    <lineage>
        <taxon>Bacteria</taxon>
        <taxon>Pseudomonadati</taxon>
        <taxon>Bacteroidota</taxon>
        <taxon>Flavobacteriia</taxon>
        <taxon>Flavobacteriales</taxon>
        <taxon>Flavobacteriaceae</taxon>
        <taxon>Zhouia</taxon>
    </lineage>
</organism>
<name>A0ABY3YQQ9_9FLAO</name>
<dbReference type="Pfam" id="PF08002">
    <property type="entry name" value="DUF1697"/>
    <property type="match status" value="1"/>
</dbReference>
<dbReference type="Gene3D" id="3.30.70.1280">
    <property type="entry name" value="SP0830-like domains"/>
    <property type="match status" value="1"/>
</dbReference>
<accession>A0ABY3YQQ9</accession>
<gene>
    <name evidence="1" type="ORF">MQE36_05660</name>
</gene>
<dbReference type="PANTHER" id="PTHR36439">
    <property type="entry name" value="BLL4334 PROTEIN"/>
    <property type="match status" value="1"/>
</dbReference>
<sequence length="178" mass="20468">MNTYILLLRGINVGGHRKIKMAALKTLLATLHLEDIKTYIQSGNVVFRSAEKADVLQVAIERSIATHFGFEVKTHIIDLVKLKEIYTQNPFVSRSEDINKLYCTFLFDNPEPDKMETLKAVEAKDDEFIDRDNILYFCYHNGYGKAKIANPFIEQKLKVYATTRNWKTMTKLLEMASG</sequence>
<dbReference type="SUPFAM" id="SSF160379">
    <property type="entry name" value="SP0830-like"/>
    <property type="match status" value="1"/>
</dbReference>
<evidence type="ECO:0000313" key="2">
    <source>
        <dbReference type="Proteomes" id="UP000829476"/>
    </source>
</evidence>
<dbReference type="EMBL" id="CP094326">
    <property type="protein sequence ID" value="UNY99831.1"/>
    <property type="molecule type" value="Genomic_DNA"/>
</dbReference>
<dbReference type="RefSeq" id="WP_242938202.1">
    <property type="nucleotide sequence ID" value="NZ_CP094326.1"/>
</dbReference>